<name>A0A3S5CJ84_9PLAT</name>
<feature type="region of interest" description="Disordered" evidence="2">
    <location>
        <begin position="65"/>
        <end position="87"/>
    </location>
</feature>
<accession>A0A3S5CJ84</accession>
<feature type="coiled-coil region" evidence="1">
    <location>
        <begin position="309"/>
        <end position="341"/>
    </location>
</feature>
<dbReference type="AlphaFoldDB" id="A0A3S5CJ84"/>
<dbReference type="Proteomes" id="UP000784294">
    <property type="component" value="Unassembled WGS sequence"/>
</dbReference>
<dbReference type="GO" id="GO:0032467">
    <property type="term" value="P:positive regulation of cytokinesis"/>
    <property type="evidence" value="ECO:0007669"/>
    <property type="project" value="InterPro"/>
</dbReference>
<keyword evidence="1" id="KW-0175">Coiled coil</keyword>
<gene>
    <name evidence="3" type="ORF">PXEA_LOCUS19375</name>
</gene>
<evidence type="ECO:0000313" key="4">
    <source>
        <dbReference type="Proteomes" id="UP000784294"/>
    </source>
</evidence>
<feature type="region of interest" description="Disordered" evidence="2">
    <location>
        <begin position="278"/>
        <end position="306"/>
    </location>
</feature>
<dbReference type="GO" id="GO:0000922">
    <property type="term" value="C:spindle pole"/>
    <property type="evidence" value="ECO:0007669"/>
    <property type="project" value="InterPro"/>
</dbReference>
<dbReference type="GO" id="GO:0005813">
    <property type="term" value="C:centrosome"/>
    <property type="evidence" value="ECO:0007669"/>
    <property type="project" value="InterPro"/>
</dbReference>
<dbReference type="PANTHER" id="PTHR21616:SF2">
    <property type="entry name" value="CENTROSOME AND SPINDLE POLE-ASSOCIATED PROTEIN 1"/>
    <property type="match status" value="1"/>
</dbReference>
<evidence type="ECO:0000256" key="2">
    <source>
        <dbReference type="SAM" id="MobiDB-lite"/>
    </source>
</evidence>
<comment type="caution">
    <text evidence="3">The sequence shown here is derived from an EMBL/GenBank/DDBJ whole genome shotgun (WGS) entry which is preliminary data.</text>
</comment>
<dbReference type="EMBL" id="CAAALY010077096">
    <property type="protein sequence ID" value="VEL25935.1"/>
    <property type="molecule type" value="Genomic_DNA"/>
</dbReference>
<dbReference type="PANTHER" id="PTHR21616">
    <property type="entry name" value="CENTROSOME SPINDLE POLE ASSOCIATED PROTEIN"/>
    <property type="match status" value="1"/>
</dbReference>
<feature type="region of interest" description="Disordered" evidence="2">
    <location>
        <begin position="368"/>
        <end position="403"/>
    </location>
</feature>
<keyword evidence="4" id="KW-1185">Reference proteome</keyword>
<feature type="compositionally biased region" description="Polar residues" evidence="2">
    <location>
        <begin position="19"/>
        <end position="29"/>
    </location>
</feature>
<organism evidence="3 4">
    <name type="scientific">Protopolystoma xenopodis</name>
    <dbReference type="NCBI Taxonomy" id="117903"/>
    <lineage>
        <taxon>Eukaryota</taxon>
        <taxon>Metazoa</taxon>
        <taxon>Spiralia</taxon>
        <taxon>Lophotrochozoa</taxon>
        <taxon>Platyhelminthes</taxon>
        <taxon>Monogenea</taxon>
        <taxon>Polyopisthocotylea</taxon>
        <taxon>Polystomatidea</taxon>
        <taxon>Polystomatidae</taxon>
        <taxon>Protopolystoma</taxon>
    </lineage>
</organism>
<feature type="region of interest" description="Disordered" evidence="2">
    <location>
        <begin position="452"/>
        <end position="525"/>
    </location>
</feature>
<feature type="compositionally biased region" description="Polar residues" evidence="2">
    <location>
        <begin position="282"/>
        <end position="297"/>
    </location>
</feature>
<feature type="compositionally biased region" description="Basic and acidic residues" evidence="2">
    <location>
        <begin position="1"/>
        <end position="18"/>
    </location>
</feature>
<feature type="compositionally biased region" description="Polar residues" evidence="2">
    <location>
        <begin position="68"/>
        <end position="87"/>
    </location>
</feature>
<feature type="region of interest" description="Disordered" evidence="2">
    <location>
        <begin position="1"/>
        <end position="35"/>
    </location>
</feature>
<sequence length="525" mass="61224">IEPRKQSATEKINARDSARTPQLFGSNLPASFLPVDDKDRLRHQLKEERNKEYNEFLRQMNTPHRLRNSASNDPPDFTSLNLPSTSKPELRTTADALKTASSIYESRSSSLLENSETRLKLLEQEYDRIKRELPLLANNHQIRSMPSPDPNNFSTPVKNHTEHSIIPFGRLATPNSKRREKENYRKELEEQIRSKTNSSFRHSDLRKEENSFSFFDKLFEKNPKPVEKKNNKNETMNFDHIAKAFDYKTPADDAYFSLAEVDPLDTSRMSVLADSVLKGQKHSSTNSSESPFPNSEIENPRKTNKNSYAVELQRQIEEVRRRKEEEKMKELEYNRQKDEEIAQYHSSYQKPINPGGRRSFPQRTAMELSQTDDKSSFVGISNDKDQTNTYARGGHGIFGHPLTDEQKNKANQYKQELAKQISERKLAAEEAKSRELELEIKERERIELERQRIQTEYENEQASRRAKQEAIRKDNEVSRLEMEEKRQKSNKTKEKSGVTLSDLKSAERTRPTDNPQMINHNWKSY</sequence>
<feature type="non-terminal residue" evidence="3">
    <location>
        <position position="1"/>
    </location>
</feature>
<dbReference type="GO" id="GO:0005874">
    <property type="term" value="C:microtubule"/>
    <property type="evidence" value="ECO:0007669"/>
    <property type="project" value="InterPro"/>
</dbReference>
<feature type="coiled-coil region" evidence="1">
    <location>
        <begin position="112"/>
        <end position="139"/>
    </location>
</feature>
<proteinExistence type="predicted"/>
<feature type="compositionally biased region" description="Polar residues" evidence="2">
    <location>
        <begin position="512"/>
        <end position="525"/>
    </location>
</feature>
<dbReference type="InterPro" id="IPR026708">
    <property type="entry name" value="CSPP1"/>
</dbReference>
<dbReference type="OrthoDB" id="10044099at2759"/>
<evidence type="ECO:0000313" key="3">
    <source>
        <dbReference type="EMBL" id="VEL25935.1"/>
    </source>
</evidence>
<evidence type="ECO:0000256" key="1">
    <source>
        <dbReference type="SAM" id="Coils"/>
    </source>
</evidence>
<feature type="compositionally biased region" description="Basic and acidic residues" evidence="2">
    <location>
        <begin position="452"/>
        <end position="496"/>
    </location>
</feature>
<reference evidence="3" key="1">
    <citation type="submission" date="2018-11" db="EMBL/GenBank/DDBJ databases">
        <authorList>
            <consortium name="Pathogen Informatics"/>
        </authorList>
    </citation>
    <scope>NUCLEOTIDE SEQUENCE</scope>
</reference>
<protein>
    <submittedName>
        <fullName evidence="3">Uncharacterized protein</fullName>
    </submittedName>
</protein>